<evidence type="ECO:0000259" key="1">
    <source>
        <dbReference type="Pfam" id="PF06985"/>
    </source>
</evidence>
<dbReference type="PANTHER" id="PTHR10622:SF10">
    <property type="entry name" value="HET DOMAIN-CONTAINING PROTEIN"/>
    <property type="match status" value="1"/>
</dbReference>
<dbReference type="OrthoDB" id="674604at2759"/>
<proteinExistence type="predicted"/>
<protein>
    <submittedName>
        <fullName evidence="2">HET-domain-containing protein</fullName>
    </submittedName>
</protein>
<dbReference type="Pfam" id="PF06985">
    <property type="entry name" value="HET"/>
    <property type="match status" value="1"/>
</dbReference>
<dbReference type="PANTHER" id="PTHR10622">
    <property type="entry name" value="HET DOMAIN-CONTAINING PROTEIN"/>
    <property type="match status" value="1"/>
</dbReference>
<reference evidence="2 3" key="1">
    <citation type="submission" date="2016-05" db="EMBL/GenBank/DDBJ databases">
        <title>A degradative enzymes factory behind the ericoid mycorrhizal symbiosis.</title>
        <authorList>
            <consortium name="DOE Joint Genome Institute"/>
            <person name="Martino E."/>
            <person name="Morin E."/>
            <person name="Grelet G."/>
            <person name="Kuo A."/>
            <person name="Kohler A."/>
            <person name="Daghino S."/>
            <person name="Barry K."/>
            <person name="Choi C."/>
            <person name="Cichocki N."/>
            <person name="Clum A."/>
            <person name="Copeland A."/>
            <person name="Hainaut M."/>
            <person name="Haridas S."/>
            <person name="Labutti K."/>
            <person name="Lindquist E."/>
            <person name="Lipzen A."/>
            <person name="Khouja H.-R."/>
            <person name="Murat C."/>
            <person name="Ohm R."/>
            <person name="Olson A."/>
            <person name="Spatafora J."/>
            <person name="Veneault-Fourrey C."/>
            <person name="Henrissat B."/>
            <person name="Grigoriev I."/>
            <person name="Martin F."/>
            <person name="Perotto S."/>
        </authorList>
    </citation>
    <scope>NUCLEOTIDE SEQUENCE [LARGE SCALE GENOMIC DNA]</scope>
    <source>
        <strain evidence="2 3">UAMH 7357</strain>
    </source>
</reference>
<keyword evidence="3" id="KW-1185">Reference proteome</keyword>
<sequence>MRLLNTNLINNKDPGDAVKLEEFSGSQLPPYAILSHTWCKDEDEVTFQEITASTGPAYGKAGFSKIRGCCVKAAEDGYQYVWIDTCCIDKTSSAELSEAINSMYRWYQQAEICYAYLSDIESAERNSPFWEATNFKNSKWFTRGWTLQELIAPRSVEFYASNWDDLGTKSSRRDEISKITGIDVRILDGDDPAICNVAERLSWAASRKTKRIEDAAYCLLGLFQVHMPLLYGEGENALIRLQEEILKTTEDYTLLARRAENTVHGFTNPNALASDLSAYKKPRTYNWAYSDLVLAPHTWTDAALRRNSMPING</sequence>
<dbReference type="EMBL" id="KZ613511">
    <property type="protein sequence ID" value="PMD15741.1"/>
    <property type="molecule type" value="Genomic_DNA"/>
</dbReference>
<evidence type="ECO:0000313" key="3">
    <source>
        <dbReference type="Proteomes" id="UP000235672"/>
    </source>
</evidence>
<accession>A0A2J6PNY9</accession>
<dbReference type="AlphaFoldDB" id="A0A2J6PNY9"/>
<dbReference type="InterPro" id="IPR010730">
    <property type="entry name" value="HET"/>
</dbReference>
<feature type="domain" description="Heterokaryon incompatibility" evidence="1">
    <location>
        <begin position="31"/>
        <end position="124"/>
    </location>
</feature>
<dbReference type="Proteomes" id="UP000235672">
    <property type="component" value="Unassembled WGS sequence"/>
</dbReference>
<organism evidence="2 3">
    <name type="scientific">Hyaloscypha hepaticicola</name>
    <dbReference type="NCBI Taxonomy" id="2082293"/>
    <lineage>
        <taxon>Eukaryota</taxon>
        <taxon>Fungi</taxon>
        <taxon>Dikarya</taxon>
        <taxon>Ascomycota</taxon>
        <taxon>Pezizomycotina</taxon>
        <taxon>Leotiomycetes</taxon>
        <taxon>Helotiales</taxon>
        <taxon>Hyaloscyphaceae</taxon>
        <taxon>Hyaloscypha</taxon>
    </lineage>
</organism>
<name>A0A2J6PNY9_9HELO</name>
<gene>
    <name evidence="2" type="ORF">NA56DRAFT_581666</name>
</gene>
<evidence type="ECO:0000313" key="2">
    <source>
        <dbReference type="EMBL" id="PMD15741.1"/>
    </source>
</evidence>
<dbReference type="STRING" id="1745343.A0A2J6PNY9"/>